<keyword evidence="4" id="KW-1185">Reference proteome</keyword>
<dbReference type="KEGG" id="uru:DSM104443_03571"/>
<evidence type="ECO:0000313" key="4">
    <source>
        <dbReference type="Proteomes" id="UP000501534"/>
    </source>
</evidence>
<feature type="chain" id="PRO_5026970881" description="SH3b domain-containing protein" evidence="1">
    <location>
        <begin position="34"/>
        <end position="197"/>
    </location>
</feature>
<gene>
    <name evidence="3" type="ORF">DSM104443_03571</name>
</gene>
<dbReference type="Proteomes" id="UP000501534">
    <property type="component" value="Chromosome"/>
</dbReference>
<dbReference type="Pfam" id="PF08239">
    <property type="entry name" value="SH3_3"/>
    <property type="match status" value="1"/>
</dbReference>
<sequence length="197" mass="21019">MKGARSIIRTMTIRPLLYAFLLAAASLPGLAQAQAQETATTNRSTDLKDKPSFFDGKALATLPENTPVKVLARNSGWTQVETAANQKGWVRVFHLRFAATVEQSSSGGSGLGGLSSMLGFGRPKQENAKIATIGIRGLSEEELKNANPDVAQLAKLINYRVDKGTAEGFARGNPALKPQQVAYVDEVAGAPPQKGRR</sequence>
<feature type="domain" description="SH3b" evidence="2">
    <location>
        <begin position="55"/>
        <end position="90"/>
    </location>
</feature>
<dbReference type="Gene3D" id="2.30.30.40">
    <property type="entry name" value="SH3 Domains"/>
    <property type="match status" value="1"/>
</dbReference>
<feature type="signal peptide" evidence="1">
    <location>
        <begin position="1"/>
        <end position="33"/>
    </location>
</feature>
<dbReference type="AlphaFoldDB" id="A0A6M4GZL1"/>
<evidence type="ECO:0000256" key="1">
    <source>
        <dbReference type="SAM" id="SignalP"/>
    </source>
</evidence>
<organism evidence="3 4">
    <name type="scientific">Usitatibacter rugosus</name>
    <dbReference type="NCBI Taxonomy" id="2732067"/>
    <lineage>
        <taxon>Bacteria</taxon>
        <taxon>Pseudomonadati</taxon>
        <taxon>Pseudomonadota</taxon>
        <taxon>Betaproteobacteria</taxon>
        <taxon>Nitrosomonadales</taxon>
        <taxon>Usitatibacteraceae</taxon>
        <taxon>Usitatibacter</taxon>
    </lineage>
</organism>
<protein>
    <recommendedName>
        <fullName evidence="2">SH3b domain-containing protein</fullName>
    </recommendedName>
</protein>
<proteinExistence type="predicted"/>
<dbReference type="InterPro" id="IPR003646">
    <property type="entry name" value="SH3-like_bac-type"/>
</dbReference>
<accession>A0A6M4GZL1</accession>
<keyword evidence="1" id="KW-0732">Signal</keyword>
<name>A0A6M4GZL1_9PROT</name>
<reference evidence="3 4" key="1">
    <citation type="submission" date="2020-04" db="EMBL/GenBank/DDBJ databases">
        <title>Usitatibacter rugosus gen. nov., sp. nov. and Usitatibacter palustris sp. nov., novel members of Usitatibacteraceae fam. nov. within the order Nitrosomonadales isolated from soil.</title>
        <authorList>
            <person name="Huber K.J."/>
            <person name="Neumann-Schaal M."/>
            <person name="Geppert A."/>
            <person name="Luckner M."/>
            <person name="Wanner G."/>
            <person name="Overmann J."/>
        </authorList>
    </citation>
    <scope>NUCLEOTIDE SEQUENCE [LARGE SCALE GENOMIC DNA]</scope>
    <source>
        <strain evidence="3 4">0125_3</strain>
    </source>
</reference>
<evidence type="ECO:0000259" key="2">
    <source>
        <dbReference type="Pfam" id="PF08239"/>
    </source>
</evidence>
<dbReference type="EMBL" id="CP053069">
    <property type="protein sequence ID" value="QJR12485.1"/>
    <property type="molecule type" value="Genomic_DNA"/>
</dbReference>
<evidence type="ECO:0000313" key="3">
    <source>
        <dbReference type="EMBL" id="QJR12485.1"/>
    </source>
</evidence>